<protein>
    <submittedName>
        <fullName evidence="1">Uncharacterized protein</fullName>
    </submittedName>
</protein>
<comment type="caution">
    <text evidence="1">The sequence shown here is derived from an EMBL/GenBank/DDBJ whole genome shotgun (WGS) entry which is preliminary data.</text>
</comment>
<keyword evidence="2" id="KW-1185">Reference proteome</keyword>
<reference evidence="1" key="1">
    <citation type="submission" date="2024-02" db="EMBL/GenBank/DDBJ databases">
        <title>Metagenome Assembled Genome of Zalaria obscura JY119.</title>
        <authorList>
            <person name="Vighnesh L."/>
            <person name="Jagadeeshwari U."/>
            <person name="Venkata Ramana C."/>
            <person name="Sasikala C."/>
        </authorList>
    </citation>
    <scope>NUCLEOTIDE SEQUENCE</scope>
    <source>
        <strain evidence="1">JY119</strain>
    </source>
</reference>
<dbReference type="EMBL" id="JAMKPW020000004">
    <property type="protein sequence ID" value="KAK8219396.1"/>
    <property type="molecule type" value="Genomic_DNA"/>
</dbReference>
<name>A0ACC3SMB6_9PEZI</name>
<accession>A0ACC3SMB6</accession>
<evidence type="ECO:0000313" key="2">
    <source>
        <dbReference type="Proteomes" id="UP001320706"/>
    </source>
</evidence>
<organism evidence="1 2">
    <name type="scientific">Zalaria obscura</name>
    <dbReference type="NCBI Taxonomy" id="2024903"/>
    <lineage>
        <taxon>Eukaryota</taxon>
        <taxon>Fungi</taxon>
        <taxon>Dikarya</taxon>
        <taxon>Ascomycota</taxon>
        <taxon>Pezizomycotina</taxon>
        <taxon>Dothideomycetes</taxon>
        <taxon>Dothideomycetidae</taxon>
        <taxon>Dothideales</taxon>
        <taxon>Zalariaceae</taxon>
        <taxon>Zalaria</taxon>
    </lineage>
</organism>
<dbReference type="Proteomes" id="UP001320706">
    <property type="component" value="Unassembled WGS sequence"/>
</dbReference>
<gene>
    <name evidence="1" type="ORF">M8818_001132</name>
</gene>
<evidence type="ECO:0000313" key="1">
    <source>
        <dbReference type="EMBL" id="KAK8219396.1"/>
    </source>
</evidence>
<proteinExistence type="predicted"/>
<sequence>MADPLTMGLLWQHEQSLRADFSSCQVSLGSFRRKLKRAEEELQKSTKRAEKKKAKYKIIRHKIDITGLEAQQATLMENLRLCQLQLHNMQLALAAAYYPYSPAPTYYPYPPVSAYPSFAQQQPNLIYHDLSRMRDSSPASHTNTDGSGADSGFHGPAMYAQPLDLDLSYQEPQHLFAHEMLATPPQNAAPEYMGYAIARTPAVPASIEASAATFGSPTTATFNEVRSERKKHERRYSEAAIQLVELRLRHPRSPLTPKFPKGWQRRGRSMDLKSPLDSPVSSGVSPKTVLSPAVLSPRLEKVVELEA</sequence>